<reference evidence="9 10" key="1">
    <citation type="journal article" date="2013" name="Genome Biol.">
        <title>Genome of Acanthamoeba castellanii highlights extensive lateral gene transfer and early evolution of tyrosine kinase signaling.</title>
        <authorList>
            <person name="Clarke M."/>
            <person name="Lohan A.J."/>
            <person name="Liu B."/>
            <person name="Lagkouvardos I."/>
            <person name="Roy S."/>
            <person name="Zafar N."/>
            <person name="Bertelli C."/>
            <person name="Schilde C."/>
            <person name="Kianianmomeni A."/>
            <person name="Burglin T.R."/>
            <person name="Frech C."/>
            <person name="Turcotte B."/>
            <person name="Kopec K.O."/>
            <person name="Synnott J.M."/>
            <person name="Choo C."/>
            <person name="Paponov I."/>
            <person name="Finkler A."/>
            <person name="Soon Heng Tan C."/>
            <person name="Hutchins A.P."/>
            <person name="Weinmeier T."/>
            <person name="Rattei T."/>
            <person name="Chu J.S."/>
            <person name="Gimenez G."/>
            <person name="Irimia M."/>
            <person name="Rigden D.J."/>
            <person name="Fitzpatrick D.A."/>
            <person name="Lorenzo-Morales J."/>
            <person name="Bateman A."/>
            <person name="Chiu C.H."/>
            <person name="Tang P."/>
            <person name="Hegemann P."/>
            <person name="Fromm H."/>
            <person name="Raoult D."/>
            <person name="Greub G."/>
            <person name="Miranda-Saavedra D."/>
            <person name="Chen N."/>
            <person name="Nash P."/>
            <person name="Ginger M.L."/>
            <person name="Horn M."/>
            <person name="Schaap P."/>
            <person name="Caler L."/>
            <person name="Loftus B."/>
        </authorList>
    </citation>
    <scope>NUCLEOTIDE SEQUENCE [LARGE SCALE GENOMIC DNA]</scope>
    <source>
        <strain evidence="9 10">Neff</strain>
    </source>
</reference>
<evidence type="ECO:0000259" key="8">
    <source>
        <dbReference type="Pfam" id="PF07714"/>
    </source>
</evidence>
<dbReference type="Pfam" id="PF05199">
    <property type="entry name" value="GMC_oxred_C"/>
    <property type="match status" value="1"/>
</dbReference>
<evidence type="ECO:0000256" key="4">
    <source>
        <dbReference type="ARBA" id="ARBA00022840"/>
    </source>
</evidence>
<dbReference type="Pfam" id="PF07714">
    <property type="entry name" value="PK_Tyr_Ser-Thr"/>
    <property type="match status" value="1"/>
</dbReference>
<keyword evidence="1" id="KW-0808">Transferase</keyword>
<sequence>MVIWQVLTRKLPYADDHDGGSGGDHQRRNLHGVIEAILANRRPPIPSDCPPDLAALIKKCWHRNPAKRPDMTAVISLFWHSGLVEWPLHRTYPAQLPVQRQLQRAAARPEAVVDQRLNVIGVRNLKIADASVLAAQVGGGNAFTANVIGARAADFVLADF</sequence>
<dbReference type="GO" id="GO:0016614">
    <property type="term" value="F:oxidoreductase activity, acting on CH-OH group of donors"/>
    <property type="evidence" value="ECO:0007669"/>
    <property type="project" value="InterPro"/>
</dbReference>
<evidence type="ECO:0000313" key="10">
    <source>
        <dbReference type="Proteomes" id="UP000011083"/>
    </source>
</evidence>
<dbReference type="PANTHER" id="PTHR44329">
    <property type="entry name" value="SERINE/THREONINE-PROTEIN KINASE TNNI3K-RELATED"/>
    <property type="match status" value="1"/>
</dbReference>
<dbReference type="OrthoDB" id="269227at2759"/>
<evidence type="ECO:0000256" key="3">
    <source>
        <dbReference type="ARBA" id="ARBA00022777"/>
    </source>
</evidence>
<dbReference type="Gene3D" id="3.50.50.60">
    <property type="entry name" value="FAD/NAD(P)-binding domain"/>
    <property type="match status" value="1"/>
</dbReference>
<dbReference type="STRING" id="1257118.L8GV06"/>
<dbReference type="Gene3D" id="1.10.510.10">
    <property type="entry name" value="Transferase(Phosphotransferase) domain 1"/>
    <property type="match status" value="1"/>
</dbReference>
<comment type="catalytic activity">
    <reaction evidence="6">
        <text>L-seryl-[protein] + ATP = O-phospho-L-seryl-[protein] + ADP + H(+)</text>
        <dbReference type="Rhea" id="RHEA:17989"/>
        <dbReference type="Rhea" id="RHEA-COMP:9863"/>
        <dbReference type="Rhea" id="RHEA-COMP:11604"/>
        <dbReference type="ChEBI" id="CHEBI:15378"/>
        <dbReference type="ChEBI" id="CHEBI:29999"/>
        <dbReference type="ChEBI" id="CHEBI:30616"/>
        <dbReference type="ChEBI" id="CHEBI:83421"/>
        <dbReference type="ChEBI" id="CHEBI:456216"/>
        <dbReference type="EC" id="2.7.11.1"/>
    </reaction>
</comment>
<evidence type="ECO:0000256" key="2">
    <source>
        <dbReference type="ARBA" id="ARBA00022741"/>
    </source>
</evidence>
<dbReference type="InterPro" id="IPR036188">
    <property type="entry name" value="FAD/NAD-bd_sf"/>
</dbReference>
<protein>
    <submittedName>
        <fullName evidence="9">Uncharacterized protein</fullName>
    </submittedName>
</protein>
<dbReference type="RefSeq" id="XP_004339032.1">
    <property type="nucleotide sequence ID" value="XM_004338984.1"/>
</dbReference>
<name>L8GV06_ACACF</name>
<evidence type="ECO:0000313" key="9">
    <source>
        <dbReference type="EMBL" id="ELR17019.1"/>
    </source>
</evidence>
<dbReference type="GeneID" id="14917773"/>
<dbReference type="EMBL" id="KB007975">
    <property type="protein sequence ID" value="ELR17019.1"/>
    <property type="molecule type" value="Genomic_DNA"/>
</dbReference>
<dbReference type="InterPro" id="IPR011009">
    <property type="entry name" value="Kinase-like_dom_sf"/>
</dbReference>
<evidence type="ECO:0000256" key="5">
    <source>
        <dbReference type="ARBA" id="ARBA00047899"/>
    </source>
</evidence>
<dbReference type="AlphaFoldDB" id="L8GV06"/>
<evidence type="ECO:0000256" key="1">
    <source>
        <dbReference type="ARBA" id="ARBA00022679"/>
    </source>
</evidence>
<dbReference type="SUPFAM" id="SSF56112">
    <property type="entry name" value="Protein kinase-like (PK-like)"/>
    <property type="match status" value="1"/>
</dbReference>
<feature type="domain" description="Serine-threonine/tyrosine-protein kinase catalytic" evidence="8">
    <location>
        <begin position="29"/>
        <end position="76"/>
    </location>
</feature>
<dbReference type="PANTHER" id="PTHR44329:SF288">
    <property type="entry name" value="MITOGEN-ACTIVATED PROTEIN KINASE KINASE KINASE 20"/>
    <property type="match status" value="1"/>
</dbReference>
<dbReference type="InterPro" id="IPR007867">
    <property type="entry name" value="GMC_OxRtase_C"/>
</dbReference>
<dbReference type="GO" id="GO:0005524">
    <property type="term" value="F:ATP binding"/>
    <property type="evidence" value="ECO:0007669"/>
    <property type="project" value="UniProtKB-KW"/>
</dbReference>
<dbReference type="GO" id="GO:0004674">
    <property type="term" value="F:protein serine/threonine kinase activity"/>
    <property type="evidence" value="ECO:0007669"/>
    <property type="project" value="UniProtKB-EC"/>
</dbReference>
<keyword evidence="2" id="KW-0547">Nucleotide-binding</keyword>
<dbReference type="KEGG" id="acan:ACA1_132120"/>
<dbReference type="SUPFAM" id="SSF51905">
    <property type="entry name" value="FAD/NAD(P)-binding domain"/>
    <property type="match status" value="1"/>
</dbReference>
<keyword evidence="3" id="KW-0418">Kinase</keyword>
<gene>
    <name evidence="9" type="ORF">ACA1_132120</name>
</gene>
<keyword evidence="4" id="KW-0067">ATP-binding</keyword>
<dbReference type="InterPro" id="IPR051681">
    <property type="entry name" value="Ser/Thr_Kinases-Pseudokinases"/>
</dbReference>
<evidence type="ECO:0000256" key="6">
    <source>
        <dbReference type="ARBA" id="ARBA00048679"/>
    </source>
</evidence>
<dbReference type="Proteomes" id="UP000011083">
    <property type="component" value="Unassembled WGS sequence"/>
</dbReference>
<comment type="catalytic activity">
    <reaction evidence="5">
        <text>L-threonyl-[protein] + ATP = O-phospho-L-threonyl-[protein] + ADP + H(+)</text>
        <dbReference type="Rhea" id="RHEA:46608"/>
        <dbReference type="Rhea" id="RHEA-COMP:11060"/>
        <dbReference type="Rhea" id="RHEA-COMP:11605"/>
        <dbReference type="ChEBI" id="CHEBI:15378"/>
        <dbReference type="ChEBI" id="CHEBI:30013"/>
        <dbReference type="ChEBI" id="CHEBI:30616"/>
        <dbReference type="ChEBI" id="CHEBI:61977"/>
        <dbReference type="ChEBI" id="CHEBI:456216"/>
        <dbReference type="EC" id="2.7.11.1"/>
    </reaction>
</comment>
<proteinExistence type="predicted"/>
<dbReference type="VEuPathDB" id="AmoebaDB:ACA1_132120"/>
<feature type="domain" description="Glucose-methanol-choline oxidoreductase C-terminal" evidence="7">
    <location>
        <begin position="109"/>
        <end position="147"/>
    </location>
</feature>
<accession>L8GV06</accession>
<keyword evidence="10" id="KW-1185">Reference proteome</keyword>
<dbReference type="InterPro" id="IPR001245">
    <property type="entry name" value="Ser-Thr/Tyr_kinase_cat_dom"/>
</dbReference>
<evidence type="ECO:0000259" key="7">
    <source>
        <dbReference type="Pfam" id="PF05199"/>
    </source>
</evidence>
<organism evidence="9 10">
    <name type="scientific">Acanthamoeba castellanii (strain ATCC 30010 / Neff)</name>
    <dbReference type="NCBI Taxonomy" id="1257118"/>
    <lineage>
        <taxon>Eukaryota</taxon>
        <taxon>Amoebozoa</taxon>
        <taxon>Discosea</taxon>
        <taxon>Longamoebia</taxon>
        <taxon>Centramoebida</taxon>
        <taxon>Acanthamoebidae</taxon>
        <taxon>Acanthamoeba</taxon>
    </lineage>
</organism>